<dbReference type="Proteomes" id="UP001356427">
    <property type="component" value="Unassembled WGS sequence"/>
</dbReference>
<keyword evidence="2" id="KW-1185">Reference proteome</keyword>
<proteinExistence type="predicted"/>
<organism evidence="1 2">
    <name type="scientific">Coregonus suidteri</name>
    <dbReference type="NCBI Taxonomy" id="861788"/>
    <lineage>
        <taxon>Eukaryota</taxon>
        <taxon>Metazoa</taxon>
        <taxon>Chordata</taxon>
        <taxon>Craniata</taxon>
        <taxon>Vertebrata</taxon>
        <taxon>Euteleostomi</taxon>
        <taxon>Actinopterygii</taxon>
        <taxon>Neopterygii</taxon>
        <taxon>Teleostei</taxon>
        <taxon>Protacanthopterygii</taxon>
        <taxon>Salmoniformes</taxon>
        <taxon>Salmonidae</taxon>
        <taxon>Coregoninae</taxon>
        <taxon>Coregonus</taxon>
    </lineage>
</organism>
<gene>
    <name evidence="1" type="ORF">J4Q44_G00362960</name>
</gene>
<evidence type="ECO:0000313" key="2">
    <source>
        <dbReference type="Proteomes" id="UP001356427"/>
    </source>
</evidence>
<dbReference type="EMBL" id="JAGTTL010000037">
    <property type="protein sequence ID" value="KAK6292795.1"/>
    <property type="molecule type" value="Genomic_DNA"/>
</dbReference>
<name>A0AAN8KV65_9TELE</name>
<evidence type="ECO:0000313" key="1">
    <source>
        <dbReference type="EMBL" id="KAK6292795.1"/>
    </source>
</evidence>
<sequence>MGESTSFSEAAFNLFYKLLSSIKWQWPGAQLSLGGGGGHSEIAFLRVEHSSMCTRCTLSPSCKRKQNRKWLLFS</sequence>
<accession>A0AAN8KV65</accession>
<dbReference type="AlphaFoldDB" id="A0AAN8KV65"/>
<reference evidence="1 2" key="1">
    <citation type="submission" date="2021-04" db="EMBL/GenBank/DDBJ databases">
        <authorList>
            <person name="De Guttry C."/>
            <person name="Zahm M."/>
            <person name="Klopp C."/>
            <person name="Cabau C."/>
            <person name="Louis A."/>
            <person name="Berthelot C."/>
            <person name="Parey E."/>
            <person name="Roest Crollius H."/>
            <person name="Montfort J."/>
            <person name="Robinson-Rechavi M."/>
            <person name="Bucao C."/>
            <person name="Bouchez O."/>
            <person name="Gislard M."/>
            <person name="Lluch J."/>
            <person name="Milhes M."/>
            <person name="Lampietro C."/>
            <person name="Lopez Roques C."/>
            <person name="Donnadieu C."/>
            <person name="Braasch I."/>
            <person name="Desvignes T."/>
            <person name="Postlethwait J."/>
            <person name="Bobe J."/>
            <person name="Wedekind C."/>
            <person name="Guiguen Y."/>
        </authorList>
    </citation>
    <scope>NUCLEOTIDE SEQUENCE [LARGE SCALE GENOMIC DNA]</scope>
    <source>
        <strain evidence="1">Cs_M1</strain>
        <tissue evidence="1">Blood</tissue>
    </source>
</reference>
<protein>
    <submittedName>
        <fullName evidence="1">Uncharacterized protein</fullName>
    </submittedName>
</protein>
<comment type="caution">
    <text evidence="1">The sequence shown here is derived from an EMBL/GenBank/DDBJ whole genome shotgun (WGS) entry which is preliminary data.</text>
</comment>